<dbReference type="SUPFAM" id="SSF81837">
    <property type="entry name" value="BEACH domain"/>
    <property type="match status" value="1"/>
</dbReference>
<dbReference type="Pfam" id="PF02138">
    <property type="entry name" value="Beach"/>
    <property type="match status" value="1"/>
</dbReference>
<dbReference type="EMBL" id="CAJNNW010021750">
    <property type="protein sequence ID" value="CAE8668419.1"/>
    <property type="molecule type" value="Genomic_DNA"/>
</dbReference>
<dbReference type="PANTHER" id="PTHR13743:SF123">
    <property type="entry name" value="PROTEIN FAN"/>
    <property type="match status" value="1"/>
</dbReference>
<reference evidence="4" key="1">
    <citation type="submission" date="2021-02" db="EMBL/GenBank/DDBJ databases">
        <authorList>
            <person name="Dougan E. K."/>
            <person name="Rhodes N."/>
            <person name="Thang M."/>
            <person name="Chan C."/>
        </authorList>
    </citation>
    <scope>NUCLEOTIDE SEQUENCE</scope>
</reference>
<dbReference type="CDD" id="cd06071">
    <property type="entry name" value="Beach"/>
    <property type="match status" value="1"/>
</dbReference>
<name>A0A813J718_POLGL</name>
<feature type="domain" description="BEACH" evidence="2">
    <location>
        <begin position="263"/>
        <end position="549"/>
    </location>
</feature>
<dbReference type="PROSITE" id="PS51783">
    <property type="entry name" value="PH_BEACH"/>
    <property type="match status" value="1"/>
</dbReference>
<dbReference type="SMART" id="SM01026">
    <property type="entry name" value="Beach"/>
    <property type="match status" value="1"/>
</dbReference>
<protein>
    <recommendedName>
        <fullName evidence="6">Protein FAN</fullName>
    </recommendedName>
</protein>
<dbReference type="Gene3D" id="1.10.1540.10">
    <property type="entry name" value="BEACH domain"/>
    <property type="match status" value="1"/>
</dbReference>
<dbReference type="InterPro" id="IPR000409">
    <property type="entry name" value="BEACH_dom"/>
</dbReference>
<dbReference type="AlphaFoldDB" id="A0A813J718"/>
<dbReference type="InterPro" id="IPR036372">
    <property type="entry name" value="BEACH_dom_sf"/>
</dbReference>
<dbReference type="InterPro" id="IPR023362">
    <property type="entry name" value="PH-BEACH_dom"/>
</dbReference>
<sequence>MALTRRGQVAESKGRLRICSKSIIFQPDEVSASIMKFPYRQVKSIEGAADADRIALECEQFVQVATKTGAETRIVTPFTSLKSKIAVTFQVHYASAAEYLSIARRLWAAACRGFSRSEEVVQQILEEVTVDVQFDVSRLGHRETALLPNHLWVRRVEPLLEVRGLLQLSNEAIYFQPHPNFSSKPVKQVPLSDVLHVFRRVYGIQANALEIITVSGDCLYLCFDAHGQCDQVARLLVEQRRSEPGPSLSPAALFGLAASVGGNAEGVLQDVRKMTALWQSGLLSNFHYLDFLNCAAGRSTNDFSQYPVFPWVLSDYTSETLDLDDLSVYRDLTKPVGALSEKRLAYFQERLAGMPEGEDRFLYGTHYSTPAYVIYWLLRAMPERMLRLHSGHFDAWARLFRSVAESWDSVNESTASLMELVPEFFVLPGDWLENSLGIVTAEGPLVDVQLPRWASSASDFICKMRAALESEHVSRHLPAWIDLIFGFKQSGEAAVKANNLFHPVCYTGSTGTPEAAVAASGLPMSVLELQLKEFGRMPQQLFSEAHPPRLRVPRWEAGQLRDDPKQSEPWYKAVRHISAHSTADSPEVLPTSSRTSGTPTPAVAGAAGSSASTGSALPRFSAGAGGSGGYASNGSTSAPAPTVSTASGRGAASRGWTGAGTVAGLRALRPRPLAPFETSGSVTGIASCSANLYSIGEDGCLRVSVLPGSIDMDGSPSLTASASMRRNFRISPMPLSALAVLQNELLAVGGHDNTVSLYSTSCGSSLAKCQVHADTVTSGSRDQSVITWSFTPSSLKQEVTFDDLQQPITCVAASGDLVLSGSCCRCCC</sequence>
<organism evidence="4 5">
    <name type="scientific">Polarella glacialis</name>
    <name type="common">Dinoflagellate</name>
    <dbReference type="NCBI Taxonomy" id="89957"/>
    <lineage>
        <taxon>Eukaryota</taxon>
        <taxon>Sar</taxon>
        <taxon>Alveolata</taxon>
        <taxon>Dinophyceae</taxon>
        <taxon>Suessiales</taxon>
        <taxon>Suessiaceae</taxon>
        <taxon>Polarella</taxon>
    </lineage>
</organism>
<dbReference type="PROSITE" id="PS50197">
    <property type="entry name" value="BEACH"/>
    <property type="match status" value="1"/>
</dbReference>
<dbReference type="InterPro" id="IPR036322">
    <property type="entry name" value="WD40_repeat_dom_sf"/>
</dbReference>
<dbReference type="Proteomes" id="UP000626109">
    <property type="component" value="Unassembled WGS sequence"/>
</dbReference>
<comment type="caution">
    <text evidence="4">The sequence shown here is derived from an EMBL/GenBank/DDBJ whole genome shotgun (WGS) entry which is preliminary data.</text>
</comment>
<evidence type="ECO:0000259" key="3">
    <source>
        <dbReference type="PROSITE" id="PS51783"/>
    </source>
</evidence>
<dbReference type="InterPro" id="IPR015943">
    <property type="entry name" value="WD40/YVTN_repeat-like_dom_sf"/>
</dbReference>
<feature type="compositionally biased region" description="Low complexity" evidence="1">
    <location>
        <begin position="590"/>
        <end position="616"/>
    </location>
</feature>
<dbReference type="SUPFAM" id="SSF50729">
    <property type="entry name" value="PH domain-like"/>
    <property type="match status" value="1"/>
</dbReference>
<proteinExistence type="predicted"/>
<dbReference type="Gene3D" id="2.130.10.10">
    <property type="entry name" value="YVTN repeat-like/Quinoprotein amine dehydrogenase"/>
    <property type="match status" value="1"/>
</dbReference>
<gene>
    <name evidence="4" type="ORF">PGLA2088_LOCUS16921</name>
</gene>
<evidence type="ECO:0008006" key="6">
    <source>
        <dbReference type="Google" id="ProtNLM"/>
    </source>
</evidence>
<dbReference type="Pfam" id="PF25400">
    <property type="entry name" value="PH_FAN"/>
    <property type="match status" value="1"/>
</dbReference>
<evidence type="ECO:0000313" key="4">
    <source>
        <dbReference type="EMBL" id="CAE8668419.1"/>
    </source>
</evidence>
<dbReference type="PANTHER" id="PTHR13743">
    <property type="entry name" value="BEIGE/BEACH-RELATED"/>
    <property type="match status" value="1"/>
</dbReference>
<evidence type="ECO:0000256" key="1">
    <source>
        <dbReference type="SAM" id="MobiDB-lite"/>
    </source>
</evidence>
<accession>A0A813J718</accession>
<dbReference type="SUPFAM" id="SSF50978">
    <property type="entry name" value="WD40 repeat-like"/>
    <property type="match status" value="1"/>
</dbReference>
<feature type="domain" description="BEACH-type PH" evidence="3">
    <location>
        <begin position="142"/>
        <end position="237"/>
    </location>
</feature>
<dbReference type="InterPro" id="IPR057496">
    <property type="entry name" value="FAN-like_PH"/>
</dbReference>
<evidence type="ECO:0000259" key="2">
    <source>
        <dbReference type="PROSITE" id="PS50197"/>
    </source>
</evidence>
<dbReference type="InterPro" id="IPR050865">
    <property type="entry name" value="BEACH_Domain"/>
</dbReference>
<feature type="region of interest" description="Disordered" evidence="1">
    <location>
        <begin position="581"/>
        <end position="655"/>
    </location>
</feature>
<evidence type="ECO:0000313" key="5">
    <source>
        <dbReference type="Proteomes" id="UP000626109"/>
    </source>
</evidence>